<evidence type="ECO:0000313" key="6">
    <source>
        <dbReference type="EMBL" id="RGR72407.1"/>
    </source>
</evidence>
<dbReference type="GO" id="GO:0016491">
    <property type="term" value="F:oxidoreductase activity"/>
    <property type="evidence" value="ECO:0007669"/>
    <property type="project" value="UniProtKB-KW"/>
</dbReference>
<protein>
    <recommendedName>
        <fullName evidence="5">Nitroreductase domain-containing protein</fullName>
    </recommendedName>
</protein>
<dbReference type="PANTHER" id="PTHR43425">
    <property type="entry name" value="OXYGEN-INSENSITIVE NADPH NITROREDUCTASE"/>
    <property type="match status" value="1"/>
</dbReference>
<evidence type="ECO:0000256" key="2">
    <source>
        <dbReference type="ARBA" id="ARBA00022630"/>
    </source>
</evidence>
<feature type="domain" description="Nitroreductase" evidence="5">
    <location>
        <begin position="19"/>
        <end position="171"/>
    </location>
</feature>
<comment type="similarity">
    <text evidence="1">Belongs to the flavin oxidoreductase frp family.</text>
</comment>
<proteinExistence type="inferred from homology"/>
<sequence length="259" mass="30260">MRRQNVMENETLKTLESLRSVHWNFNEKPVSREDIETIVQHSMKAANSDNLTDYSVIVVTDPEVLNTITGGESQGKAATCLVYAIDQTRILRCAKALGYDQYQPLHRLYNFFIMLGDVFAAAQTAVVAAKALGIDSLMTNFSHRHHPKEIMKLLNLPEEYCFPVIQVVLGYSDRDPKQTRGRLPMKHVLHYDQYQPASEAEVQAMIEEMDQVYPEYISDQYKHALDWYFNEWFIEWYDEPTYRELYECLRNSKLVYEPD</sequence>
<keyword evidence="3" id="KW-0288">FMN</keyword>
<dbReference type="InterPro" id="IPR029479">
    <property type="entry name" value="Nitroreductase"/>
</dbReference>
<dbReference type="InterPro" id="IPR000415">
    <property type="entry name" value="Nitroreductase-like"/>
</dbReference>
<reference evidence="6 7" key="1">
    <citation type="submission" date="2018-08" db="EMBL/GenBank/DDBJ databases">
        <title>A genome reference for cultivated species of the human gut microbiota.</title>
        <authorList>
            <person name="Zou Y."/>
            <person name="Xue W."/>
            <person name="Luo G."/>
        </authorList>
    </citation>
    <scope>NUCLEOTIDE SEQUENCE [LARGE SCALE GENOMIC DNA]</scope>
    <source>
        <strain evidence="6 7">AF24-29</strain>
    </source>
</reference>
<keyword evidence="4" id="KW-0560">Oxidoreductase</keyword>
<evidence type="ECO:0000259" key="5">
    <source>
        <dbReference type="Pfam" id="PF00881"/>
    </source>
</evidence>
<dbReference type="SUPFAM" id="SSF55469">
    <property type="entry name" value="FMN-dependent nitroreductase-like"/>
    <property type="match status" value="1"/>
</dbReference>
<dbReference type="Proteomes" id="UP000284178">
    <property type="component" value="Unassembled WGS sequence"/>
</dbReference>
<dbReference type="PANTHER" id="PTHR43425:SF2">
    <property type="entry name" value="OXYGEN-INSENSITIVE NADPH NITROREDUCTASE"/>
    <property type="match status" value="1"/>
</dbReference>
<gene>
    <name evidence="6" type="ORF">DWY25_12195</name>
</gene>
<comment type="caution">
    <text evidence="6">The sequence shown here is derived from an EMBL/GenBank/DDBJ whole genome shotgun (WGS) entry which is preliminary data.</text>
</comment>
<dbReference type="InterPro" id="IPR016446">
    <property type="entry name" value="Flavin_OxRdtase_Frp"/>
</dbReference>
<evidence type="ECO:0000256" key="1">
    <source>
        <dbReference type="ARBA" id="ARBA00008366"/>
    </source>
</evidence>
<dbReference type="Gene3D" id="3.40.109.10">
    <property type="entry name" value="NADH Oxidase"/>
    <property type="match status" value="1"/>
</dbReference>
<evidence type="ECO:0000256" key="4">
    <source>
        <dbReference type="ARBA" id="ARBA00023002"/>
    </source>
</evidence>
<evidence type="ECO:0000256" key="3">
    <source>
        <dbReference type="ARBA" id="ARBA00022643"/>
    </source>
</evidence>
<evidence type="ECO:0000313" key="7">
    <source>
        <dbReference type="Proteomes" id="UP000284178"/>
    </source>
</evidence>
<accession>A0A412FW75</accession>
<organism evidence="6 7">
    <name type="scientific">Holdemania filiformis</name>
    <dbReference type="NCBI Taxonomy" id="61171"/>
    <lineage>
        <taxon>Bacteria</taxon>
        <taxon>Bacillati</taxon>
        <taxon>Bacillota</taxon>
        <taxon>Erysipelotrichia</taxon>
        <taxon>Erysipelotrichales</taxon>
        <taxon>Erysipelotrichaceae</taxon>
        <taxon>Holdemania</taxon>
    </lineage>
</organism>
<keyword evidence="2" id="KW-0285">Flavoprotein</keyword>
<dbReference type="EMBL" id="QRUP01000015">
    <property type="protein sequence ID" value="RGR72407.1"/>
    <property type="molecule type" value="Genomic_DNA"/>
</dbReference>
<dbReference type="AlphaFoldDB" id="A0A412FW75"/>
<keyword evidence="7" id="KW-1185">Reference proteome</keyword>
<dbReference type="Pfam" id="PF00881">
    <property type="entry name" value="Nitroreductase"/>
    <property type="match status" value="1"/>
</dbReference>
<name>A0A412FW75_9FIRM</name>